<feature type="coiled-coil region" evidence="1">
    <location>
        <begin position="105"/>
        <end position="132"/>
    </location>
</feature>
<evidence type="ECO:0008006" key="5">
    <source>
        <dbReference type="Google" id="ProtNLM"/>
    </source>
</evidence>
<feature type="compositionally biased region" description="Polar residues" evidence="2">
    <location>
        <begin position="47"/>
        <end position="64"/>
    </location>
</feature>
<dbReference type="Proteomes" id="UP000242814">
    <property type="component" value="Unassembled WGS sequence"/>
</dbReference>
<dbReference type="AlphaFoldDB" id="A0A1D2JCQ6"/>
<dbReference type="VEuPathDB" id="FungiDB:PABG_07502"/>
<comment type="caution">
    <text evidence="3">The sequence shown here is derived from an EMBL/GenBank/DDBJ whole genome shotgun (WGS) entry which is preliminary data.</text>
</comment>
<dbReference type="VEuPathDB" id="FungiDB:PADG_08157"/>
<name>A0A1D2JCQ6_PARBR</name>
<evidence type="ECO:0000313" key="3">
    <source>
        <dbReference type="EMBL" id="ODH26517.1"/>
    </source>
</evidence>
<dbReference type="EMBL" id="LZYO01000184">
    <property type="protein sequence ID" value="ODH26517.1"/>
    <property type="molecule type" value="Genomic_DNA"/>
</dbReference>
<proteinExistence type="predicted"/>
<evidence type="ECO:0000313" key="4">
    <source>
        <dbReference type="Proteomes" id="UP000242814"/>
    </source>
</evidence>
<protein>
    <recommendedName>
        <fullName evidence="5">Calcofluor white hypersensitive protein</fullName>
    </recommendedName>
</protein>
<reference evidence="3 4" key="1">
    <citation type="submission" date="2016-06" db="EMBL/GenBank/DDBJ databases">
        <authorList>
            <person name="Kjaerup R.B."/>
            <person name="Dalgaard T.S."/>
            <person name="Juul-Madsen H.R."/>
        </authorList>
    </citation>
    <scope>NUCLEOTIDE SEQUENCE [LARGE SCALE GENOMIC DNA]</scope>
    <source>
        <strain evidence="3 4">Pb300</strain>
    </source>
</reference>
<accession>A0A1D2JCQ6</accession>
<evidence type="ECO:0000256" key="1">
    <source>
        <dbReference type="SAM" id="Coils"/>
    </source>
</evidence>
<organism evidence="3 4">
    <name type="scientific">Paracoccidioides brasiliensis</name>
    <dbReference type="NCBI Taxonomy" id="121759"/>
    <lineage>
        <taxon>Eukaryota</taxon>
        <taxon>Fungi</taxon>
        <taxon>Dikarya</taxon>
        <taxon>Ascomycota</taxon>
        <taxon>Pezizomycotina</taxon>
        <taxon>Eurotiomycetes</taxon>
        <taxon>Eurotiomycetidae</taxon>
        <taxon>Onygenales</taxon>
        <taxon>Ajellomycetaceae</taxon>
        <taxon>Paracoccidioides</taxon>
    </lineage>
</organism>
<feature type="region of interest" description="Disordered" evidence="2">
    <location>
        <begin position="47"/>
        <end position="102"/>
    </location>
</feature>
<sequence>MSKSRLPMYLGLAAVGAGGYYLYSAGGDPKRATRKFEGERAALKLTYNSSSSRGGPTWASSGANFTRLPSPACTSPQWKKIGSRLDDASRAGSKIRSESNKALGAEQLGKDIDEAAKKAQRADERAAHLAKEGVDRFEKARHEAARDVNAKIDAFDKTVEQKAAEAKSGVSSWFGKK</sequence>
<gene>
    <name evidence="3" type="ORF">ACO22_04567</name>
</gene>
<feature type="compositionally biased region" description="Basic and acidic residues" evidence="2">
    <location>
        <begin position="83"/>
        <end position="99"/>
    </location>
</feature>
<keyword evidence="1" id="KW-0175">Coiled coil</keyword>
<evidence type="ECO:0000256" key="2">
    <source>
        <dbReference type="SAM" id="MobiDB-lite"/>
    </source>
</evidence>